<feature type="compositionally biased region" description="Basic and acidic residues" evidence="1">
    <location>
        <begin position="225"/>
        <end position="237"/>
    </location>
</feature>
<reference evidence="2 3" key="1">
    <citation type="submission" date="2018-04" db="EMBL/GenBank/DDBJ databases">
        <title>The genome of golden apple snail Pomacea canaliculata provides insight into stress tolerance and invasive adaptation.</title>
        <authorList>
            <person name="Liu C."/>
            <person name="Liu B."/>
            <person name="Ren Y."/>
            <person name="Zhang Y."/>
            <person name="Wang H."/>
            <person name="Li S."/>
            <person name="Jiang F."/>
            <person name="Yin L."/>
            <person name="Zhang G."/>
            <person name="Qian W."/>
            <person name="Fan W."/>
        </authorList>
    </citation>
    <scope>NUCLEOTIDE SEQUENCE [LARGE SCALE GENOMIC DNA]</scope>
    <source>
        <strain evidence="2">SZHN2017</strain>
        <tissue evidence="2">Muscle</tissue>
    </source>
</reference>
<comment type="caution">
    <text evidence="2">The sequence shown here is derived from an EMBL/GenBank/DDBJ whole genome shotgun (WGS) entry which is preliminary data.</text>
</comment>
<name>A0A2T7P234_POMCA</name>
<sequence>MLFNYRDFDLEAEIATLPPCSLDQVSRRRLIRRCSESESTKRPACPSSPRAQPHPQSTKSEPLIGSQKRKARKRSISRLLPISCDSSGTAFSHSLSTQIPLVRDATAAPCETERALAAMVTSRSQPVLTASRKDSSVKILRQASGSELMPQKPVVCQDSDTSALYLGEENDHKAWYMETSGSKVSESSGGRLKQGRKVERINENKQNPEDWPERADGWVNEVKVREGKQDSEDDKFLAKSTQQETEGLGILPENMQQEQEAEGKTAAKFRSTATVCGLNTDMDCVQYASHLHMCASAHGDLDKSTDNSVCDELNGTSKSFQESEISDISHVCGFEREGLSWRPQPVSNELEPRSSGEQRFSHIVEDRDSLDSTADGVLVKYQSDISGSNQVKLSWHTKNVDSLELVRSYDFPDEKSVGGSGLVLPLSGTGSVGITAARANAVGKLDFCNQSADGGCTHVEIAERDCNTSANEESDKMGGRWL</sequence>
<feature type="region of interest" description="Disordered" evidence="1">
    <location>
        <begin position="34"/>
        <end position="72"/>
    </location>
</feature>
<proteinExistence type="predicted"/>
<gene>
    <name evidence="2" type="ORF">C0Q70_12643</name>
</gene>
<feature type="region of interest" description="Disordered" evidence="1">
    <location>
        <begin position="225"/>
        <end position="265"/>
    </location>
</feature>
<keyword evidence="3" id="KW-1185">Reference proteome</keyword>
<evidence type="ECO:0000313" key="2">
    <source>
        <dbReference type="EMBL" id="PVD27482.1"/>
    </source>
</evidence>
<protein>
    <submittedName>
        <fullName evidence="2">Uncharacterized protein</fullName>
    </submittedName>
</protein>
<dbReference type="OrthoDB" id="2377365at2759"/>
<evidence type="ECO:0000313" key="3">
    <source>
        <dbReference type="Proteomes" id="UP000245119"/>
    </source>
</evidence>
<evidence type="ECO:0000256" key="1">
    <source>
        <dbReference type="SAM" id="MobiDB-lite"/>
    </source>
</evidence>
<accession>A0A2T7P234</accession>
<dbReference type="AlphaFoldDB" id="A0A2T7P234"/>
<organism evidence="2 3">
    <name type="scientific">Pomacea canaliculata</name>
    <name type="common">Golden apple snail</name>
    <dbReference type="NCBI Taxonomy" id="400727"/>
    <lineage>
        <taxon>Eukaryota</taxon>
        <taxon>Metazoa</taxon>
        <taxon>Spiralia</taxon>
        <taxon>Lophotrochozoa</taxon>
        <taxon>Mollusca</taxon>
        <taxon>Gastropoda</taxon>
        <taxon>Caenogastropoda</taxon>
        <taxon>Architaenioglossa</taxon>
        <taxon>Ampullarioidea</taxon>
        <taxon>Ampullariidae</taxon>
        <taxon>Pomacea</taxon>
    </lineage>
</organism>
<dbReference type="EMBL" id="PZQS01000007">
    <property type="protein sequence ID" value="PVD27482.1"/>
    <property type="molecule type" value="Genomic_DNA"/>
</dbReference>
<dbReference type="Proteomes" id="UP000245119">
    <property type="component" value="Linkage Group LG7"/>
</dbReference>